<keyword evidence="2" id="KW-0645">Protease</keyword>
<evidence type="ECO:0000259" key="3">
    <source>
        <dbReference type="Pfam" id="PF00326"/>
    </source>
</evidence>
<proteinExistence type="predicted"/>
<dbReference type="InterPro" id="IPR011042">
    <property type="entry name" value="6-blade_b-propeller_TolB-like"/>
</dbReference>
<dbReference type="Gene3D" id="2.120.10.30">
    <property type="entry name" value="TolB, C-terminal domain"/>
    <property type="match status" value="1"/>
</dbReference>
<evidence type="ECO:0000256" key="1">
    <source>
        <dbReference type="ARBA" id="ARBA00022801"/>
    </source>
</evidence>
<dbReference type="GO" id="GO:0004252">
    <property type="term" value="F:serine-type endopeptidase activity"/>
    <property type="evidence" value="ECO:0007669"/>
    <property type="project" value="TreeGrafter"/>
</dbReference>
<name>A0A4Q9I092_STRKA</name>
<comment type="caution">
    <text evidence="4">The sequence shown here is derived from an EMBL/GenBank/DDBJ whole genome shotgun (WGS) entry which is preliminary data.</text>
</comment>
<dbReference type="InterPro" id="IPR029058">
    <property type="entry name" value="AB_hydrolase_fold"/>
</dbReference>
<dbReference type="SUPFAM" id="SSF53474">
    <property type="entry name" value="alpha/beta-Hydrolases"/>
    <property type="match status" value="1"/>
</dbReference>
<dbReference type="PANTHER" id="PTHR42776">
    <property type="entry name" value="SERINE PEPTIDASE S9 FAMILY MEMBER"/>
    <property type="match status" value="1"/>
</dbReference>
<reference evidence="4 5" key="1">
    <citation type="submission" date="2019-02" db="EMBL/GenBank/DDBJ databases">
        <title>Draft Genome Sequence of Streptomyces sp. AM-2504, identified by 16S rRNA comparative analysis as a Streptomyces Kasugaensis strain.</title>
        <authorList>
            <person name="Napolioni V."/>
            <person name="Giuliodori A.M."/>
            <person name="Spurio R."/>
            <person name="Fabbretti A."/>
        </authorList>
    </citation>
    <scope>NUCLEOTIDE SEQUENCE [LARGE SCALE GENOMIC DNA]</scope>
    <source>
        <strain evidence="4 5">AM-2504</strain>
    </source>
</reference>
<dbReference type="PANTHER" id="PTHR42776:SF27">
    <property type="entry name" value="DIPEPTIDYL PEPTIDASE FAMILY MEMBER 6"/>
    <property type="match status" value="1"/>
</dbReference>
<dbReference type="EMBL" id="SIXH01000026">
    <property type="protein sequence ID" value="TBO60765.1"/>
    <property type="molecule type" value="Genomic_DNA"/>
</dbReference>
<feature type="domain" description="Peptidase S9 prolyl oligopeptidase catalytic" evidence="3">
    <location>
        <begin position="457"/>
        <end position="656"/>
    </location>
</feature>
<keyword evidence="1" id="KW-0378">Hydrolase</keyword>
<dbReference type="RefSeq" id="WP_131122317.1">
    <property type="nucleotide sequence ID" value="NZ_SIXH01000026.1"/>
</dbReference>
<keyword evidence="2" id="KW-0720">Serine protease</keyword>
<protein>
    <submittedName>
        <fullName evidence="4">S9 family peptidase</fullName>
    </submittedName>
</protein>
<evidence type="ECO:0000313" key="4">
    <source>
        <dbReference type="EMBL" id="TBO60765.1"/>
    </source>
</evidence>
<dbReference type="GO" id="GO:0006508">
    <property type="term" value="P:proteolysis"/>
    <property type="evidence" value="ECO:0007669"/>
    <property type="project" value="InterPro"/>
</dbReference>
<dbReference type="InterPro" id="IPR001375">
    <property type="entry name" value="Peptidase_S9_cat"/>
</dbReference>
<dbReference type="Pfam" id="PF00326">
    <property type="entry name" value="Peptidase_S9"/>
    <property type="match status" value="1"/>
</dbReference>
<dbReference type="Proteomes" id="UP000292452">
    <property type="component" value="Unassembled WGS sequence"/>
</dbReference>
<dbReference type="AlphaFoldDB" id="A0A4Q9I092"/>
<gene>
    <name evidence="4" type="ORF">EYS09_04865</name>
</gene>
<sequence length="662" mass="70045">MLPTDVRDTAEYEAVHSYLLRSHEPAFGRPAALSEPHTSPDGRRIVVTGAVLDKLAGVPRTAVYAVEDGELRAITSGTASARYPHVSPDGRTLAFLSDRAQPGRFQLHLLHEGCMSEAEAAPAVPGTVEYAHWSPDGTRLLLGVAGLGADLSGGQGARKNVAQDGGLPEWHPAIDTGPGEASWRSLWLYTVATGELSRVSPEGMNCWEAGWCGPSRLAAVTSDAPAEDDWYGAVLTLIELGTGECRELLRSDVQLGWPAGSPDGRYVGVVEAVCSDRWLVAGELSVIDLRTGTRSAIDTAGTDVTCLQWLDADRLGYLGQRHLDSVAAIADVPHGKVTEVFSTGLSCGGLFYPEGTFTADGGVLVVQSAYRLPPRLALVAAGSERVLASTSHPGTDFLLSTCGNAEAVTWNSRDGLEIEGILCTPPGDGPHPLVVNVHGGPVWAYRDTWSMHAPYVPLLVSRGYAVFHPNPRGSGGRGQEFAGAVVGDMGGADALDILSGIDALVERGLADPDRIGLIGGSYGGFMSSWLVTQDQRFAASVPTAPVTDWCSQTFTSNIGGWGLAFLQADRDAPGAPAQDRSPVLHAGKVRTPCLNVAGAKDLCTPAGQAQEFHQALLAHGVESVLAVYPLEGHGIRMYPALTDYLTRVVMWFDRHMPARAGR</sequence>
<evidence type="ECO:0000313" key="5">
    <source>
        <dbReference type="Proteomes" id="UP000292452"/>
    </source>
</evidence>
<organism evidence="4 5">
    <name type="scientific">Streptomyces kasugaensis</name>
    <dbReference type="NCBI Taxonomy" id="1946"/>
    <lineage>
        <taxon>Bacteria</taxon>
        <taxon>Bacillati</taxon>
        <taxon>Actinomycetota</taxon>
        <taxon>Actinomycetes</taxon>
        <taxon>Kitasatosporales</taxon>
        <taxon>Streptomycetaceae</taxon>
        <taxon>Streptomyces</taxon>
    </lineage>
</organism>
<keyword evidence="5" id="KW-1185">Reference proteome</keyword>
<dbReference type="Gene3D" id="3.40.50.1820">
    <property type="entry name" value="alpha/beta hydrolase"/>
    <property type="match status" value="1"/>
</dbReference>
<accession>A0A4Q9I092</accession>
<dbReference type="InterPro" id="IPR011659">
    <property type="entry name" value="WD40"/>
</dbReference>
<dbReference type="SUPFAM" id="SSF82171">
    <property type="entry name" value="DPP6 N-terminal domain-like"/>
    <property type="match status" value="1"/>
</dbReference>
<evidence type="ECO:0000256" key="2">
    <source>
        <dbReference type="ARBA" id="ARBA00022825"/>
    </source>
</evidence>
<dbReference type="Pfam" id="PF07676">
    <property type="entry name" value="PD40"/>
    <property type="match status" value="1"/>
</dbReference>